<evidence type="ECO:0000256" key="2">
    <source>
        <dbReference type="SAM" id="MobiDB-lite"/>
    </source>
</evidence>
<sequence>MDGQTGPPGGDLLRSAQQELASLRGDLYAAQRACRDKDMALNQLGAEREALLARLRDLDDALSATDARARLVPGLESRCAEMKDLVVRLGKENQTAKDALQAAESDLREERRCRELADTAAARAEAEQKRIQREKEAIAAQLRVSEQQVAEAEEEQCRAEADAADARRELKALQAPGATATETGVEGGPAMDELQRELEAERSRTDDLSAALGASRAATSSTRVELQKANDRITELQKDLASTQEALEAKTENDSQAPTSAGQSLESTEFSESVEEPGLGEQHKEQIAALRKKVNTLKLSRDKLLFEVDRQSVGIETLQAEKQALQGELEDCRSASKLWEASAQQALAQVEKVKDMLEESAKWKKDDQGFQDGEQAQATEGVPTPDANTVEEQLLEERARAVALDCKLRQVGATLVQAMQGNMQMRRSWLPVLHGIESRLMQLASSGVEFAD</sequence>
<dbReference type="EMBL" id="CAJHUC010000749">
    <property type="protein sequence ID" value="CAD7698057.1"/>
    <property type="molecule type" value="Genomic_DNA"/>
</dbReference>
<organism evidence="3 4">
    <name type="scientific">Ostreobium quekettii</name>
    <dbReference type="NCBI Taxonomy" id="121088"/>
    <lineage>
        <taxon>Eukaryota</taxon>
        <taxon>Viridiplantae</taxon>
        <taxon>Chlorophyta</taxon>
        <taxon>core chlorophytes</taxon>
        <taxon>Ulvophyceae</taxon>
        <taxon>TCBD clade</taxon>
        <taxon>Bryopsidales</taxon>
        <taxon>Ostreobineae</taxon>
        <taxon>Ostreobiaceae</taxon>
        <taxon>Ostreobium</taxon>
    </lineage>
</organism>
<name>A0A8S1IT43_9CHLO</name>
<evidence type="ECO:0000313" key="3">
    <source>
        <dbReference type="EMBL" id="CAD7698057.1"/>
    </source>
</evidence>
<evidence type="ECO:0000313" key="4">
    <source>
        <dbReference type="Proteomes" id="UP000708148"/>
    </source>
</evidence>
<dbReference type="OrthoDB" id="2019706at2759"/>
<feature type="compositionally biased region" description="Polar residues" evidence="2">
    <location>
        <begin position="254"/>
        <end position="271"/>
    </location>
</feature>
<evidence type="ECO:0000256" key="1">
    <source>
        <dbReference type="SAM" id="Coils"/>
    </source>
</evidence>
<feature type="region of interest" description="Disordered" evidence="2">
    <location>
        <begin position="243"/>
        <end position="285"/>
    </location>
</feature>
<feature type="compositionally biased region" description="Basic and acidic residues" evidence="2">
    <location>
        <begin position="198"/>
        <end position="207"/>
    </location>
</feature>
<reference evidence="3" key="1">
    <citation type="submission" date="2020-12" db="EMBL/GenBank/DDBJ databases">
        <authorList>
            <person name="Iha C."/>
        </authorList>
    </citation>
    <scope>NUCLEOTIDE SEQUENCE</scope>
</reference>
<comment type="caution">
    <text evidence="3">The sequence shown here is derived from an EMBL/GenBank/DDBJ whole genome shotgun (WGS) entry which is preliminary data.</text>
</comment>
<feature type="region of interest" description="Disordered" evidence="2">
    <location>
        <begin position="361"/>
        <end position="386"/>
    </location>
</feature>
<feature type="coiled-coil region" evidence="1">
    <location>
        <begin position="13"/>
        <end position="61"/>
    </location>
</feature>
<protein>
    <submittedName>
        <fullName evidence="3">Uncharacterized protein</fullName>
    </submittedName>
</protein>
<gene>
    <name evidence="3" type="ORF">OSTQU699_LOCUS3418</name>
</gene>
<dbReference type="PANTHER" id="PTHR48163:SF2">
    <property type="entry name" value="EXPRESSED PROTEIN"/>
    <property type="match status" value="1"/>
</dbReference>
<proteinExistence type="predicted"/>
<dbReference type="PANTHER" id="PTHR48163">
    <property type="entry name" value="BNAC02G25670D PROTEIN"/>
    <property type="match status" value="1"/>
</dbReference>
<accession>A0A8S1IT43</accession>
<keyword evidence="4" id="KW-1185">Reference proteome</keyword>
<feature type="coiled-coil region" evidence="1">
    <location>
        <begin position="86"/>
        <end position="155"/>
    </location>
</feature>
<dbReference type="Proteomes" id="UP000708148">
    <property type="component" value="Unassembled WGS sequence"/>
</dbReference>
<keyword evidence="1" id="KW-0175">Coiled coil</keyword>
<feature type="region of interest" description="Disordered" evidence="2">
    <location>
        <begin position="198"/>
        <end position="226"/>
    </location>
</feature>
<feature type="coiled-coil region" evidence="1">
    <location>
        <begin position="315"/>
        <end position="360"/>
    </location>
</feature>
<dbReference type="AlphaFoldDB" id="A0A8S1IT43"/>